<evidence type="ECO:0000256" key="11">
    <source>
        <dbReference type="ARBA" id="ARBA00048697"/>
    </source>
</evidence>
<dbReference type="InterPro" id="IPR000385">
    <property type="entry name" value="MoaA_NifB_PqqE_Fe-S-bd_CS"/>
</dbReference>
<comment type="function">
    <text evidence="12">Catalyzes the cyclization of GTP to (8S)-3',8-cyclo-7,8-dihydroguanosine 5'-triphosphate.</text>
</comment>
<dbReference type="InterPro" id="IPR058240">
    <property type="entry name" value="rSAM_sf"/>
</dbReference>
<evidence type="ECO:0000256" key="10">
    <source>
        <dbReference type="ARBA" id="ARBA00023239"/>
    </source>
</evidence>
<dbReference type="EMBL" id="BMMK01000003">
    <property type="protein sequence ID" value="GGM40877.1"/>
    <property type="molecule type" value="Genomic_DNA"/>
</dbReference>
<keyword evidence="4 12" id="KW-0479">Metal-binding</keyword>
<keyword evidence="9 12" id="KW-0501">Molybdenum cofactor biosynthesis</keyword>
<evidence type="ECO:0000313" key="14">
    <source>
        <dbReference type="EMBL" id="GGM40877.1"/>
    </source>
</evidence>
<dbReference type="Pfam" id="PF04055">
    <property type="entry name" value="Radical_SAM"/>
    <property type="match status" value="1"/>
</dbReference>
<feature type="binding site" evidence="12">
    <location>
        <position position="161"/>
    </location>
    <ligand>
        <name>GTP</name>
        <dbReference type="ChEBI" id="CHEBI:37565"/>
    </ligand>
</feature>
<keyword evidence="6 12" id="KW-0408">Iron</keyword>
<keyword evidence="8 12" id="KW-0342">GTP-binding</keyword>
<dbReference type="CDD" id="cd01335">
    <property type="entry name" value="Radical_SAM"/>
    <property type="match status" value="1"/>
</dbReference>
<dbReference type="Proteomes" id="UP000637578">
    <property type="component" value="Unassembled WGS sequence"/>
</dbReference>
<evidence type="ECO:0000313" key="15">
    <source>
        <dbReference type="Proteomes" id="UP000637578"/>
    </source>
</evidence>
<evidence type="ECO:0000256" key="12">
    <source>
        <dbReference type="HAMAP-Rule" id="MF_01225"/>
    </source>
</evidence>
<feature type="binding site" evidence="12">
    <location>
        <position position="281"/>
    </location>
    <ligand>
        <name>[4Fe-4S] cluster</name>
        <dbReference type="ChEBI" id="CHEBI:49883"/>
        <label>2</label>
        <note>4Fe-4S-substrate</note>
    </ligand>
</feature>
<evidence type="ECO:0000256" key="5">
    <source>
        <dbReference type="ARBA" id="ARBA00022741"/>
    </source>
</evidence>
<dbReference type="GO" id="GO:0051539">
    <property type="term" value="F:4 iron, 4 sulfur cluster binding"/>
    <property type="evidence" value="ECO:0007669"/>
    <property type="project" value="UniProtKB-UniRule"/>
</dbReference>
<feature type="binding site" evidence="12">
    <location>
        <position position="69"/>
    </location>
    <ligand>
        <name>GTP</name>
        <dbReference type="ChEBI" id="CHEBI:37565"/>
    </ligand>
</feature>
<feature type="binding site" evidence="12">
    <location>
        <position position="32"/>
    </location>
    <ligand>
        <name>[4Fe-4S] cluster</name>
        <dbReference type="ChEBI" id="CHEBI:49883"/>
        <label>1</label>
        <note>4Fe-4S-S-AdoMet</note>
    </ligand>
</feature>
<dbReference type="SFLD" id="SFLDG01386">
    <property type="entry name" value="main_SPASM_domain-containing"/>
    <property type="match status" value="1"/>
</dbReference>
<keyword evidence="3 12" id="KW-0949">S-adenosyl-L-methionine</keyword>
<keyword evidence="15" id="KW-1185">Reference proteome</keyword>
<comment type="similarity">
    <text evidence="12">Belongs to the radical SAM superfamily. MoaA family.</text>
</comment>
<keyword evidence="7 12" id="KW-0411">Iron-sulfur</keyword>
<dbReference type="InterPro" id="IPR040064">
    <property type="entry name" value="MoaA-like"/>
</dbReference>
<dbReference type="GO" id="GO:0061799">
    <property type="term" value="F:cyclic pyranopterin monophosphate synthase activity"/>
    <property type="evidence" value="ECO:0007669"/>
    <property type="project" value="TreeGrafter"/>
</dbReference>
<dbReference type="EC" id="4.1.99.22" evidence="1 12"/>
<feature type="binding site" evidence="12">
    <location>
        <position position="124"/>
    </location>
    <ligand>
        <name>S-adenosyl-L-methionine</name>
        <dbReference type="ChEBI" id="CHEBI:59789"/>
    </ligand>
</feature>
<comment type="caution">
    <text evidence="14">The sequence shown here is derived from an EMBL/GenBank/DDBJ whole genome shotgun (WGS) entry which is preliminary data.</text>
</comment>
<feature type="domain" description="Radical SAM core" evidence="13">
    <location>
        <begin position="9"/>
        <end position="225"/>
    </location>
</feature>
<feature type="binding site" evidence="12">
    <location>
        <position position="267"/>
    </location>
    <ligand>
        <name>[4Fe-4S] cluster</name>
        <dbReference type="ChEBI" id="CHEBI:49883"/>
        <label>2</label>
        <note>4Fe-4S-substrate</note>
    </ligand>
</feature>
<dbReference type="GO" id="GO:0005525">
    <property type="term" value="F:GTP binding"/>
    <property type="evidence" value="ECO:0007669"/>
    <property type="project" value="UniProtKB-UniRule"/>
</dbReference>
<comment type="cofactor">
    <cofactor evidence="12">
        <name>[4Fe-4S] cluster</name>
        <dbReference type="ChEBI" id="CHEBI:49883"/>
    </cofactor>
    <text evidence="12">Binds 2 [4Fe-4S] clusters. Binds 1 [4Fe-4S] cluster coordinated with 3 cysteines and an exchangeable S-adenosyl-L-methionine and 1 [4Fe-4S] cluster coordinated with 3 cysteines and the GTP-derived substrate.</text>
</comment>
<dbReference type="SFLD" id="SFLDG01383">
    <property type="entry name" value="cyclic_pyranopterin_phosphate"/>
    <property type="match status" value="1"/>
</dbReference>
<dbReference type="CDD" id="cd21117">
    <property type="entry name" value="Twitch_MoaA"/>
    <property type="match status" value="1"/>
</dbReference>
<dbReference type="InterPro" id="IPR006638">
    <property type="entry name" value="Elp3/MiaA/NifB-like_rSAM"/>
</dbReference>
<dbReference type="InterPro" id="IPR007197">
    <property type="entry name" value="rSAM"/>
</dbReference>
<comment type="catalytic activity">
    <reaction evidence="11 12">
        <text>GTP + AH2 + S-adenosyl-L-methionine = (8S)-3',8-cyclo-7,8-dihydroguanosine 5'-triphosphate + 5'-deoxyadenosine + L-methionine + A + H(+)</text>
        <dbReference type="Rhea" id="RHEA:49576"/>
        <dbReference type="ChEBI" id="CHEBI:13193"/>
        <dbReference type="ChEBI" id="CHEBI:15378"/>
        <dbReference type="ChEBI" id="CHEBI:17319"/>
        <dbReference type="ChEBI" id="CHEBI:17499"/>
        <dbReference type="ChEBI" id="CHEBI:37565"/>
        <dbReference type="ChEBI" id="CHEBI:57844"/>
        <dbReference type="ChEBI" id="CHEBI:59789"/>
        <dbReference type="ChEBI" id="CHEBI:131766"/>
        <dbReference type="EC" id="4.1.99.22"/>
    </reaction>
</comment>
<dbReference type="HAMAP" id="MF_01225_B">
    <property type="entry name" value="MoaA_B"/>
    <property type="match status" value="1"/>
</dbReference>
<evidence type="ECO:0000256" key="2">
    <source>
        <dbReference type="ARBA" id="ARBA00022485"/>
    </source>
</evidence>
<dbReference type="PANTHER" id="PTHR22960:SF0">
    <property type="entry name" value="MOLYBDENUM COFACTOR BIOSYNTHESIS PROTEIN 1"/>
    <property type="match status" value="1"/>
</dbReference>
<dbReference type="RefSeq" id="WP_189054360.1">
    <property type="nucleotide sequence ID" value="NZ_BMMK01000003.1"/>
</dbReference>
<feature type="binding site" evidence="12">
    <location>
        <position position="25"/>
    </location>
    <ligand>
        <name>[4Fe-4S] cluster</name>
        <dbReference type="ChEBI" id="CHEBI:49883"/>
        <label>1</label>
        <note>4Fe-4S-S-AdoMet</note>
    </ligand>
</feature>
<dbReference type="SUPFAM" id="SSF102114">
    <property type="entry name" value="Radical SAM enzymes"/>
    <property type="match status" value="1"/>
</dbReference>
<evidence type="ECO:0000256" key="7">
    <source>
        <dbReference type="ARBA" id="ARBA00023014"/>
    </source>
</evidence>
<keyword evidence="2 12" id="KW-0004">4Fe-4S</keyword>
<organism evidence="14 15">
    <name type="scientific">Longimycelium tulufanense</name>
    <dbReference type="NCBI Taxonomy" id="907463"/>
    <lineage>
        <taxon>Bacteria</taxon>
        <taxon>Bacillati</taxon>
        <taxon>Actinomycetota</taxon>
        <taxon>Actinomycetes</taxon>
        <taxon>Pseudonocardiales</taxon>
        <taxon>Pseudonocardiaceae</taxon>
        <taxon>Longimycelium</taxon>
    </lineage>
</organism>
<dbReference type="SMART" id="SM00729">
    <property type="entry name" value="Elp3"/>
    <property type="match status" value="1"/>
</dbReference>
<proteinExistence type="inferred from homology"/>
<comment type="pathway">
    <text evidence="12">Cofactor biosynthesis; molybdopterin biosynthesis.</text>
</comment>
<comment type="subunit">
    <text evidence="12">Monomer and homodimer.</text>
</comment>
<feature type="binding site" evidence="12">
    <location>
        <position position="18"/>
    </location>
    <ligand>
        <name>GTP</name>
        <dbReference type="ChEBI" id="CHEBI:37565"/>
    </ligand>
</feature>
<evidence type="ECO:0000256" key="9">
    <source>
        <dbReference type="ARBA" id="ARBA00023150"/>
    </source>
</evidence>
<protein>
    <recommendedName>
        <fullName evidence="1 12">GTP 3',8-cyclase</fullName>
        <ecNumber evidence="1 12">4.1.99.22</ecNumber>
    </recommendedName>
    <alternativeName>
        <fullName evidence="12">Molybdenum cofactor biosynthesis protein A</fullName>
    </alternativeName>
</protein>
<feature type="binding site" evidence="12">
    <location>
        <begin position="269"/>
        <end position="271"/>
    </location>
    <ligand>
        <name>GTP</name>
        <dbReference type="ChEBI" id="CHEBI:37565"/>
    </ligand>
</feature>
<evidence type="ECO:0000259" key="13">
    <source>
        <dbReference type="PROSITE" id="PS51918"/>
    </source>
</evidence>
<dbReference type="AlphaFoldDB" id="A0A8J3C6M5"/>
<feature type="binding site" evidence="12">
    <location>
        <position position="73"/>
    </location>
    <ligand>
        <name>S-adenosyl-L-methionine</name>
        <dbReference type="ChEBI" id="CHEBI:59789"/>
    </ligand>
</feature>
<dbReference type="GO" id="GO:0046872">
    <property type="term" value="F:metal ion binding"/>
    <property type="evidence" value="ECO:0007669"/>
    <property type="project" value="UniProtKB-KW"/>
</dbReference>
<dbReference type="UniPathway" id="UPA00344"/>
<feature type="binding site" evidence="12">
    <location>
        <position position="31"/>
    </location>
    <ligand>
        <name>S-adenosyl-L-methionine</name>
        <dbReference type="ChEBI" id="CHEBI:59789"/>
    </ligand>
</feature>
<dbReference type="Gene3D" id="3.20.20.70">
    <property type="entry name" value="Aldolase class I"/>
    <property type="match status" value="1"/>
</dbReference>
<dbReference type="InterPro" id="IPR013483">
    <property type="entry name" value="MoaA"/>
</dbReference>
<dbReference type="PROSITE" id="PS51918">
    <property type="entry name" value="RADICAL_SAM"/>
    <property type="match status" value="1"/>
</dbReference>
<reference evidence="14" key="2">
    <citation type="submission" date="2020-09" db="EMBL/GenBank/DDBJ databases">
        <authorList>
            <person name="Sun Q."/>
            <person name="Zhou Y."/>
        </authorList>
    </citation>
    <scope>NUCLEOTIDE SEQUENCE</scope>
    <source>
        <strain evidence="14">CGMCC 4.5737</strain>
    </source>
</reference>
<feature type="binding site" evidence="12">
    <location>
        <position position="195"/>
    </location>
    <ligand>
        <name>S-adenosyl-L-methionine</name>
        <dbReference type="ChEBI" id="CHEBI:59789"/>
    </ligand>
</feature>
<feature type="binding site" evidence="12">
    <location>
        <position position="29"/>
    </location>
    <ligand>
        <name>[4Fe-4S] cluster</name>
        <dbReference type="ChEBI" id="CHEBI:49883"/>
        <label>1</label>
        <note>4Fe-4S-S-AdoMet</note>
    </ligand>
</feature>
<dbReference type="Pfam" id="PF06463">
    <property type="entry name" value="Mob_synth_C"/>
    <property type="match status" value="1"/>
</dbReference>
<dbReference type="PROSITE" id="PS01305">
    <property type="entry name" value="MOAA_NIFB_PQQE"/>
    <property type="match status" value="1"/>
</dbReference>
<keyword evidence="5 12" id="KW-0547">Nucleotide-binding</keyword>
<dbReference type="GO" id="GO:0006777">
    <property type="term" value="P:Mo-molybdopterin cofactor biosynthetic process"/>
    <property type="evidence" value="ECO:0007669"/>
    <property type="project" value="UniProtKB-UniRule"/>
</dbReference>
<dbReference type="SFLD" id="SFLDG01067">
    <property type="entry name" value="SPASM/twitch_domain_containing"/>
    <property type="match status" value="1"/>
</dbReference>
<dbReference type="InterPro" id="IPR010505">
    <property type="entry name" value="MoaA_twitch"/>
</dbReference>
<feature type="binding site" evidence="12">
    <location>
        <position position="100"/>
    </location>
    <ligand>
        <name>GTP</name>
        <dbReference type="ChEBI" id="CHEBI:37565"/>
    </ligand>
</feature>
<name>A0A8J3C6M5_9PSEU</name>
<accession>A0A8J3C6M5</accession>
<dbReference type="PANTHER" id="PTHR22960">
    <property type="entry name" value="MOLYBDOPTERIN COFACTOR SYNTHESIS PROTEIN A"/>
    <property type="match status" value="1"/>
</dbReference>
<evidence type="ECO:0000256" key="8">
    <source>
        <dbReference type="ARBA" id="ARBA00023134"/>
    </source>
</evidence>
<evidence type="ECO:0000256" key="1">
    <source>
        <dbReference type="ARBA" id="ARBA00012167"/>
    </source>
</evidence>
<dbReference type="InterPro" id="IPR050105">
    <property type="entry name" value="MoCo_biosynth_MoaA/MoaC"/>
</dbReference>
<dbReference type="InterPro" id="IPR013785">
    <property type="entry name" value="Aldolase_TIM"/>
</dbReference>
<gene>
    <name evidence="12 14" type="primary">moaA</name>
    <name evidence="14" type="ORF">GCM10012275_09790</name>
</gene>
<reference evidence="14" key="1">
    <citation type="journal article" date="2014" name="Int. J. Syst. Evol. Microbiol.">
        <title>Complete genome sequence of Corynebacterium casei LMG S-19264T (=DSM 44701T), isolated from a smear-ripened cheese.</title>
        <authorList>
            <consortium name="US DOE Joint Genome Institute (JGI-PGF)"/>
            <person name="Walter F."/>
            <person name="Albersmeier A."/>
            <person name="Kalinowski J."/>
            <person name="Ruckert C."/>
        </authorList>
    </citation>
    <scope>NUCLEOTIDE SEQUENCE</scope>
    <source>
        <strain evidence="14">CGMCC 4.5737</strain>
    </source>
</reference>
<sequence length="337" mass="35965">MAVRPLVDRFGRVHTDLRVSLIDKCDLRCRYCMPAEGLPWLSKASLLTDGEVVRAVGLAVRELGITSIRLTGGEPLLRRGLVDIVRALAALRPRPALAMTSNGVGLARLAGPLAGAGLDRVNVSLDTLRRDRFHHLTRRDRLDEVLAGLAAAAAAGLHPMKVNVVVQRGVNDDEVVDLAEFCVEHGYQVRFLEQMPLDAQRDWTPDAVVGAAEVLDRLAARWSLTPVPGRGSAPAETYLLDGVRAADGGPATVGVVAPVSRPFCGSCNRLRLTADGQLRACLFATAETDLRGALRHGASDAKLAELWLAAVAGKGAGHRIAEPDFEQPERPMAAIGG</sequence>
<dbReference type="GO" id="GO:0061798">
    <property type="term" value="F:GTP 3',8'-cyclase activity"/>
    <property type="evidence" value="ECO:0007669"/>
    <property type="project" value="UniProtKB-UniRule"/>
</dbReference>
<dbReference type="GO" id="GO:1904047">
    <property type="term" value="F:S-adenosyl-L-methionine binding"/>
    <property type="evidence" value="ECO:0007669"/>
    <property type="project" value="UniProtKB-UniRule"/>
</dbReference>
<dbReference type="NCBIfam" id="TIGR02666">
    <property type="entry name" value="moaA"/>
    <property type="match status" value="1"/>
</dbReference>
<evidence type="ECO:0000256" key="4">
    <source>
        <dbReference type="ARBA" id="ARBA00022723"/>
    </source>
</evidence>
<keyword evidence="10 12" id="KW-0456">Lyase</keyword>
<dbReference type="SFLD" id="SFLDS00029">
    <property type="entry name" value="Radical_SAM"/>
    <property type="match status" value="1"/>
</dbReference>
<feature type="binding site" evidence="12">
    <location>
        <position position="264"/>
    </location>
    <ligand>
        <name>[4Fe-4S] cluster</name>
        <dbReference type="ChEBI" id="CHEBI:49883"/>
        <label>2</label>
        <note>4Fe-4S-substrate</note>
    </ligand>
</feature>
<evidence type="ECO:0000256" key="3">
    <source>
        <dbReference type="ARBA" id="ARBA00022691"/>
    </source>
</evidence>
<evidence type="ECO:0000256" key="6">
    <source>
        <dbReference type="ARBA" id="ARBA00023004"/>
    </source>
</evidence>